<evidence type="ECO:0000313" key="4">
    <source>
        <dbReference type="EMBL" id="MDR7122392.1"/>
    </source>
</evidence>
<keyword evidence="5" id="KW-1185">Reference proteome</keyword>
<feature type="domain" description="Peptidase M61 N-terminal" evidence="3">
    <location>
        <begin position="29"/>
        <end position="192"/>
    </location>
</feature>
<comment type="caution">
    <text evidence="4">The sequence shown here is derived from an EMBL/GenBank/DDBJ whole genome shotgun (WGS) entry which is preliminary data.</text>
</comment>
<keyword evidence="4" id="KW-0645">Protease</keyword>
<dbReference type="InterPro" id="IPR036034">
    <property type="entry name" value="PDZ_sf"/>
</dbReference>
<evidence type="ECO:0000259" key="2">
    <source>
        <dbReference type="Pfam" id="PF05299"/>
    </source>
</evidence>
<evidence type="ECO:0000313" key="5">
    <source>
        <dbReference type="Proteomes" id="UP001257909"/>
    </source>
</evidence>
<keyword evidence="1" id="KW-0732">Signal</keyword>
<gene>
    <name evidence="4" type="ORF">J2W69_003351</name>
</gene>
<dbReference type="SUPFAM" id="SSF55486">
    <property type="entry name" value="Metalloproteases ('zincins'), catalytic domain"/>
    <property type="match status" value="1"/>
</dbReference>
<evidence type="ECO:0000259" key="3">
    <source>
        <dbReference type="Pfam" id="PF17899"/>
    </source>
</evidence>
<dbReference type="GO" id="GO:0008237">
    <property type="term" value="F:metallopeptidase activity"/>
    <property type="evidence" value="ECO:0007669"/>
    <property type="project" value="UniProtKB-KW"/>
</dbReference>
<name>A0ABU1W378_9GAMM</name>
<organism evidence="4 5">
    <name type="scientific">Rheinheimera soli</name>
    <dbReference type="NCBI Taxonomy" id="443616"/>
    <lineage>
        <taxon>Bacteria</taxon>
        <taxon>Pseudomonadati</taxon>
        <taxon>Pseudomonadota</taxon>
        <taxon>Gammaproteobacteria</taxon>
        <taxon>Chromatiales</taxon>
        <taxon>Chromatiaceae</taxon>
        <taxon>Rheinheimera</taxon>
    </lineage>
</organism>
<dbReference type="InterPro" id="IPR027268">
    <property type="entry name" value="Peptidase_M4/M1_CTD_sf"/>
</dbReference>
<dbReference type="PIRSF" id="PIRSF016493">
    <property type="entry name" value="Glycyl_aminpptds"/>
    <property type="match status" value="1"/>
</dbReference>
<evidence type="ECO:0000256" key="1">
    <source>
        <dbReference type="SAM" id="SignalP"/>
    </source>
</evidence>
<dbReference type="RefSeq" id="WP_310280607.1">
    <property type="nucleotide sequence ID" value="NZ_JAVDWR010000015.1"/>
</dbReference>
<dbReference type="EMBL" id="JAVDWR010000015">
    <property type="protein sequence ID" value="MDR7122392.1"/>
    <property type="molecule type" value="Genomic_DNA"/>
</dbReference>
<protein>
    <submittedName>
        <fullName evidence="4">Metalloprotease with PDZ domain</fullName>
    </submittedName>
</protein>
<feature type="chain" id="PRO_5046157307" evidence="1">
    <location>
        <begin position="20"/>
        <end position="610"/>
    </location>
</feature>
<proteinExistence type="predicted"/>
<feature type="domain" description="Peptidase M61 catalytic" evidence="2">
    <location>
        <begin position="289"/>
        <end position="406"/>
    </location>
</feature>
<accession>A0ABU1W378</accession>
<dbReference type="Pfam" id="PF17899">
    <property type="entry name" value="Peptidase_M61_N"/>
    <property type="match status" value="1"/>
</dbReference>
<dbReference type="Gene3D" id="1.10.390.10">
    <property type="entry name" value="Neutral Protease Domain 2"/>
    <property type="match status" value="1"/>
</dbReference>
<sequence>MRLSFVLSSVFLCSFSLLAAETLVKPAVSYQLSFDNAAHHEAAIQARFDAVSSANLLLSMSSASPGRYAAHAFAKNIYDLKATDSTGKALPLRRISPGQWSVSQHDGTVIVNYRLYGDRADGTYNQIDRSHAHLNMPATLLFSNDYATLPSSLRFDLPDPRWKIATQLQLQNDGSYTAPDLQYLMDSPVELSAFSSRSWQVADHQSEATIHLVMHHQGTEQQLDIFTEKAKAVVAEQQKIFGEYPRFDYGQYVFIADYLPYVDGDGMEHRNSTILTDERSLLEANYAQIETLSHEFFHAWNVERLRPADLEPFDFQRANMSRNLWFAEGVTNYYGKLTLSRTGHFDLATYLEKTVAALNRVQLSPGRQFFAATGMSELAPFVDAAVSVDPTNYANSFISYYTYGEVLGLALDLTLRTEFEGLNLDLLMRKLWQDFGKTGRFYTEQDLQQALATLTANPDFAKSFFDSYINGNNGQQLPDFKTLFAAMGLQLAPAQPKQAFLTAATLLEQDKQLKVDSNTLIGTPLYQAGVDKGDMLLKLGRYKLSSKAQWDKALSYYKVGDTAELSFSSRGKNYSTQVTFSADPRWALTENKKATAAQLAKRALWLKARL</sequence>
<dbReference type="InterPro" id="IPR040756">
    <property type="entry name" value="Peptidase_M61_N"/>
</dbReference>
<dbReference type="Pfam" id="PF05299">
    <property type="entry name" value="Peptidase_M61"/>
    <property type="match status" value="1"/>
</dbReference>
<dbReference type="Proteomes" id="UP001257909">
    <property type="component" value="Unassembled WGS sequence"/>
</dbReference>
<feature type="signal peptide" evidence="1">
    <location>
        <begin position="1"/>
        <end position="19"/>
    </location>
</feature>
<keyword evidence="4" id="KW-0482">Metalloprotease</keyword>
<dbReference type="InterPro" id="IPR007963">
    <property type="entry name" value="Peptidase_M61_catalytic"/>
</dbReference>
<dbReference type="Gene3D" id="2.30.42.10">
    <property type="match status" value="1"/>
</dbReference>
<dbReference type="InterPro" id="IPR024191">
    <property type="entry name" value="Peptidase_M61"/>
</dbReference>
<keyword evidence="4" id="KW-0378">Hydrolase</keyword>
<reference evidence="4 5" key="1">
    <citation type="submission" date="2023-07" db="EMBL/GenBank/DDBJ databases">
        <title>Sorghum-associated microbial communities from plants grown in Nebraska, USA.</title>
        <authorList>
            <person name="Schachtman D."/>
        </authorList>
    </citation>
    <scope>NUCLEOTIDE SEQUENCE [LARGE SCALE GENOMIC DNA]</scope>
    <source>
        <strain evidence="4 5">4138</strain>
    </source>
</reference>
<dbReference type="Gene3D" id="2.60.40.3650">
    <property type="match status" value="1"/>
</dbReference>